<keyword evidence="1" id="KW-0812">Transmembrane</keyword>
<dbReference type="InterPro" id="IPR012373">
    <property type="entry name" value="Ferrdict_sens_TM"/>
</dbReference>
<dbReference type="PANTHER" id="PTHR30273:SF2">
    <property type="entry name" value="PROTEIN FECR"/>
    <property type="match status" value="1"/>
</dbReference>
<dbReference type="InterPro" id="IPR006860">
    <property type="entry name" value="FecR"/>
</dbReference>
<protein>
    <submittedName>
        <fullName evidence="4">FecR domain-containing protein</fullName>
    </submittedName>
</protein>
<evidence type="ECO:0000313" key="5">
    <source>
        <dbReference type="Proteomes" id="UP001165444"/>
    </source>
</evidence>
<keyword evidence="1" id="KW-1133">Transmembrane helix</keyword>
<dbReference type="Gene3D" id="3.55.50.30">
    <property type="match status" value="1"/>
</dbReference>
<name>A0ABT0C604_9BACT</name>
<dbReference type="Pfam" id="PF16344">
    <property type="entry name" value="FecR_C"/>
    <property type="match status" value="1"/>
</dbReference>
<reference evidence="4 5" key="1">
    <citation type="submission" date="2022-03" db="EMBL/GenBank/DDBJ databases">
        <title>Parabacteroides sp. nov. isolated from swine feces.</title>
        <authorList>
            <person name="Bak J.E."/>
        </authorList>
    </citation>
    <scope>NUCLEOTIDE SEQUENCE [LARGE SCALE GENOMIC DNA]</scope>
    <source>
        <strain evidence="4 5">AGMB00274</strain>
    </source>
</reference>
<comment type="caution">
    <text evidence="4">The sequence shown here is derived from an EMBL/GenBank/DDBJ whole genome shotgun (WGS) entry which is preliminary data.</text>
</comment>
<dbReference type="InterPro" id="IPR032508">
    <property type="entry name" value="FecR_C"/>
</dbReference>
<keyword evidence="1" id="KW-0472">Membrane</keyword>
<sequence length="334" mass="39018">MNNSNKYIPWTLLVKDFKDELNVAEKELLDLWLKESSFSHLYGSLRRCWFFLLGYRVNTQTETDIDRLWRKMEGRISKRKVYLWSVPWKHWGWVASILLAICGISYFLHTDNYEENKQVTPVYTALTGKSKILLPDSSVVWLNKGSTLVYLIEEEGKERRVRLTGEAFFDVYKDPKKSFIVEAKDLEVQVYGTAFTVKDNVNGGTCVSLLRGSVAVRKDSLLRKIEPGEMAVYMPQTDRIETRKVDVEFESLWAKDTLSINKLPLEKVVRYLEKWYDKKILLGESVSKDQAFTFSLTDEPLEEVLRLISRISPVQYQFNDEDIVVINKLNKRRS</sequence>
<dbReference type="PIRSF" id="PIRSF018266">
    <property type="entry name" value="FecR"/>
    <property type="match status" value="1"/>
</dbReference>
<evidence type="ECO:0000313" key="4">
    <source>
        <dbReference type="EMBL" id="MCJ2382325.1"/>
    </source>
</evidence>
<dbReference type="EMBL" id="JAKZMM010000072">
    <property type="protein sequence ID" value="MCJ2382325.1"/>
    <property type="molecule type" value="Genomic_DNA"/>
</dbReference>
<keyword evidence="5" id="KW-1185">Reference proteome</keyword>
<evidence type="ECO:0000259" key="2">
    <source>
        <dbReference type="Pfam" id="PF04773"/>
    </source>
</evidence>
<evidence type="ECO:0000256" key="1">
    <source>
        <dbReference type="SAM" id="Phobius"/>
    </source>
</evidence>
<feature type="transmembrane region" description="Helical" evidence="1">
    <location>
        <begin position="90"/>
        <end position="108"/>
    </location>
</feature>
<dbReference type="PANTHER" id="PTHR30273">
    <property type="entry name" value="PERIPLASMIC SIGNAL SENSOR AND SIGMA FACTOR ACTIVATOR FECR-RELATED"/>
    <property type="match status" value="1"/>
</dbReference>
<accession>A0ABT0C604</accession>
<organism evidence="4 5">
    <name type="scientific">Parabacteroides faecalis</name>
    <dbReference type="NCBI Taxonomy" id="2924040"/>
    <lineage>
        <taxon>Bacteria</taxon>
        <taxon>Pseudomonadati</taxon>
        <taxon>Bacteroidota</taxon>
        <taxon>Bacteroidia</taxon>
        <taxon>Bacteroidales</taxon>
        <taxon>Tannerellaceae</taxon>
        <taxon>Parabacteroides</taxon>
    </lineage>
</organism>
<proteinExistence type="predicted"/>
<gene>
    <name evidence="4" type="ORF">MUN53_17195</name>
</gene>
<feature type="domain" description="FecR protein" evidence="2">
    <location>
        <begin position="123"/>
        <end position="214"/>
    </location>
</feature>
<evidence type="ECO:0000259" key="3">
    <source>
        <dbReference type="Pfam" id="PF16344"/>
    </source>
</evidence>
<dbReference type="Pfam" id="PF04773">
    <property type="entry name" value="FecR"/>
    <property type="match status" value="1"/>
</dbReference>
<feature type="domain" description="Protein FecR C-terminal" evidence="3">
    <location>
        <begin position="258"/>
        <end position="325"/>
    </location>
</feature>
<dbReference type="RefSeq" id="WP_243326622.1">
    <property type="nucleotide sequence ID" value="NZ_JAKZMM010000072.1"/>
</dbReference>
<dbReference type="Gene3D" id="2.60.120.1440">
    <property type="match status" value="1"/>
</dbReference>
<dbReference type="Proteomes" id="UP001165444">
    <property type="component" value="Unassembled WGS sequence"/>
</dbReference>